<evidence type="ECO:0000313" key="8">
    <source>
        <dbReference type="Proteomes" id="UP000235371"/>
    </source>
</evidence>
<dbReference type="AlphaFoldDB" id="A0A2J6T9A8"/>
<evidence type="ECO:0000256" key="2">
    <source>
        <dbReference type="ARBA" id="ARBA00022630"/>
    </source>
</evidence>
<dbReference type="GeneID" id="36586210"/>
<evidence type="ECO:0000256" key="1">
    <source>
        <dbReference type="ARBA" id="ARBA00007992"/>
    </source>
</evidence>
<proteinExistence type="inferred from homology"/>
<dbReference type="PANTHER" id="PTHR13789:SF306">
    <property type="entry name" value="HYDROXYLASE, PUTATIVE-RELATED"/>
    <property type="match status" value="1"/>
</dbReference>
<sequence>MPKFNILIIGGGLGGLATTVALAQQGHKVTVLESTAKLQTIGGSITIPPNSMRVWDYLGLLPRLHAAAETSMPSPRVFRSYKGEEISEGGITKSVYKYDLTSLHRAPLQKLLLDAATEAGADIQINTRIIEIDESGLSPVAVTKDGRRIEADLIISADGAKSMLRSLLHPKTQLSTCINCYRAVIPGSMLRADPELSQLLETATIWWGPHRNIVGVPIQNGQLFSLECTHPGDTGTAGDWNKKGDVELMKATYSDFEPLVLKLLGMVKAEDLLVWKLNQLPELDSWVFGGGRVCLIGDAAHAMMPFSGQGHAMAIEDSAALSLCLARCTSTSSIPRALHAFEAIRKPRTTVLGKYSEHNARIWQLPDGPEQRERDERSRKSPFFIAPDWDGRHVDEVPGIPPDPLFFPYMLAHDVVAFVSFPR</sequence>
<evidence type="ECO:0000256" key="5">
    <source>
        <dbReference type="ARBA" id="ARBA00023033"/>
    </source>
</evidence>
<reference evidence="7 8" key="1">
    <citation type="submission" date="2016-04" db="EMBL/GenBank/DDBJ databases">
        <title>A degradative enzymes factory behind the ericoid mycorrhizal symbiosis.</title>
        <authorList>
            <consortium name="DOE Joint Genome Institute"/>
            <person name="Martino E."/>
            <person name="Morin E."/>
            <person name="Grelet G."/>
            <person name="Kuo A."/>
            <person name="Kohler A."/>
            <person name="Daghino S."/>
            <person name="Barry K."/>
            <person name="Choi C."/>
            <person name="Cichocki N."/>
            <person name="Clum A."/>
            <person name="Copeland A."/>
            <person name="Hainaut M."/>
            <person name="Haridas S."/>
            <person name="Labutti K."/>
            <person name="Lindquist E."/>
            <person name="Lipzen A."/>
            <person name="Khouja H.-R."/>
            <person name="Murat C."/>
            <person name="Ohm R."/>
            <person name="Olson A."/>
            <person name="Spatafora J."/>
            <person name="Veneault-Fourrey C."/>
            <person name="Henrissat B."/>
            <person name="Grigoriev I."/>
            <person name="Martin F."/>
            <person name="Perotto S."/>
        </authorList>
    </citation>
    <scope>NUCLEOTIDE SEQUENCE [LARGE SCALE GENOMIC DNA]</scope>
    <source>
        <strain evidence="7 8">E</strain>
    </source>
</reference>
<dbReference type="Gene3D" id="3.50.50.60">
    <property type="entry name" value="FAD/NAD(P)-binding domain"/>
    <property type="match status" value="1"/>
</dbReference>
<dbReference type="InParanoid" id="A0A2J6T9A8"/>
<evidence type="ECO:0000256" key="3">
    <source>
        <dbReference type="ARBA" id="ARBA00022827"/>
    </source>
</evidence>
<evidence type="ECO:0000259" key="6">
    <source>
        <dbReference type="Pfam" id="PF01494"/>
    </source>
</evidence>
<dbReference type="SUPFAM" id="SSF51905">
    <property type="entry name" value="FAD/NAD(P)-binding domain"/>
    <property type="match status" value="1"/>
</dbReference>
<dbReference type="PRINTS" id="PR00420">
    <property type="entry name" value="RNGMNOXGNASE"/>
</dbReference>
<organism evidence="7 8">
    <name type="scientific">Hyaloscypha bicolor E</name>
    <dbReference type="NCBI Taxonomy" id="1095630"/>
    <lineage>
        <taxon>Eukaryota</taxon>
        <taxon>Fungi</taxon>
        <taxon>Dikarya</taxon>
        <taxon>Ascomycota</taxon>
        <taxon>Pezizomycotina</taxon>
        <taxon>Leotiomycetes</taxon>
        <taxon>Helotiales</taxon>
        <taxon>Hyaloscyphaceae</taxon>
        <taxon>Hyaloscypha</taxon>
        <taxon>Hyaloscypha bicolor</taxon>
    </lineage>
</organism>
<dbReference type="GO" id="GO:0004497">
    <property type="term" value="F:monooxygenase activity"/>
    <property type="evidence" value="ECO:0007669"/>
    <property type="project" value="UniProtKB-KW"/>
</dbReference>
<dbReference type="RefSeq" id="XP_024736518.1">
    <property type="nucleotide sequence ID" value="XM_024878133.1"/>
</dbReference>
<dbReference type="GO" id="GO:0071949">
    <property type="term" value="F:FAD binding"/>
    <property type="evidence" value="ECO:0007669"/>
    <property type="project" value="InterPro"/>
</dbReference>
<name>A0A2J6T9A8_9HELO</name>
<dbReference type="STRING" id="1095630.A0A2J6T9A8"/>
<keyword evidence="4" id="KW-0560">Oxidoreductase</keyword>
<keyword evidence="5" id="KW-0503">Monooxygenase</keyword>
<evidence type="ECO:0000313" key="7">
    <source>
        <dbReference type="EMBL" id="PMD59614.1"/>
    </source>
</evidence>
<dbReference type="Proteomes" id="UP000235371">
    <property type="component" value="Unassembled WGS sequence"/>
</dbReference>
<keyword evidence="8" id="KW-1185">Reference proteome</keyword>
<evidence type="ECO:0000256" key="4">
    <source>
        <dbReference type="ARBA" id="ARBA00023002"/>
    </source>
</evidence>
<dbReference type="InterPro" id="IPR036188">
    <property type="entry name" value="FAD/NAD-bd_sf"/>
</dbReference>
<dbReference type="OrthoDB" id="16820at2759"/>
<dbReference type="InterPro" id="IPR002938">
    <property type="entry name" value="FAD-bd"/>
</dbReference>
<gene>
    <name evidence="7" type="ORF">K444DRAFT_590002</name>
</gene>
<dbReference type="InterPro" id="IPR050493">
    <property type="entry name" value="FAD-dep_Monooxygenase_BioMet"/>
</dbReference>
<keyword evidence="2" id="KW-0285">Flavoprotein</keyword>
<accession>A0A2J6T9A8</accession>
<comment type="similarity">
    <text evidence="1">Belongs to the paxM FAD-dependent monooxygenase family.</text>
</comment>
<dbReference type="PANTHER" id="PTHR13789">
    <property type="entry name" value="MONOOXYGENASE"/>
    <property type="match status" value="1"/>
</dbReference>
<dbReference type="Pfam" id="PF01494">
    <property type="entry name" value="FAD_binding_3"/>
    <property type="match status" value="1"/>
</dbReference>
<feature type="domain" description="FAD-binding" evidence="6">
    <location>
        <begin position="5"/>
        <end position="349"/>
    </location>
</feature>
<protein>
    <submittedName>
        <fullName evidence="7">FAD/NAD(P)-binding domain-containing protein</fullName>
    </submittedName>
</protein>
<keyword evidence="3" id="KW-0274">FAD</keyword>
<dbReference type="SUPFAM" id="SSF54373">
    <property type="entry name" value="FAD-linked reductases, C-terminal domain"/>
    <property type="match status" value="1"/>
</dbReference>
<dbReference type="EMBL" id="KZ613813">
    <property type="protein sequence ID" value="PMD59614.1"/>
    <property type="molecule type" value="Genomic_DNA"/>
</dbReference>